<dbReference type="GO" id="GO:0015074">
    <property type="term" value="P:DNA integration"/>
    <property type="evidence" value="ECO:0007669"/>
    <property type="project" value="InterPro"/>
</dbReference>
<dbReference type="InterPro" id="IPR044068">
    <property type="entry name" value="CB"/>
</dbReference>
<dbReference type="PROSITE" id="PS51900">
    <property type="entry name" value="CB"/>
    <property type="match status" value="1"/>
</dbReference>
<dbReference type="SUPFAM" id="SSF56349">
    <property type="entry name" value="DNA breaking-rejoining enzymes"/>
    <property type="match status" value="1"/>
</dbReference>
<comment type="caution">
    <text evidence="5">The sequence shown here is derived from an EMBL/GenBank/DDBJ whole genome shotgun (WGS) entry which is preliminary data.</text>
</comment>
<dbReference type="InterPro" id="IPR010998">
    <property type="entry name" value="Integrase_recombinase_N"/>
</dbReference>
<dbReference type="RefSeq" id="WP_203811298.1">
    <property type="nucleotide sequence ID" value="NZ_BOMY01000039.1"/>
</dbReference>
<evidence type="ECO:0000256" key="2">
    <source>
        <dbReference type="PROSITE-ProRule" id="PRU01248"/>
    </source>
</evidence>
<dbReference type="AlphaFoldDB" id="A0A919NTB1"/>
<evidence type="ECO:0000256" key="1">
    <source>
        <dbReference type="ARBA" id="ARBA00023125"/>
    </source>
</evidence>
<dbReference type="Proteomes" id="UP000623608">
    <property type="component" value="Unassembled WGS sequence"/>
</dbReference>
<proteinExistence type="predicted"/>
<dbReference type="EMBL" id="BOMY01000039">
    <property type="protein sequence ID" value="GIF23402.1"/>
    <property type="molecule type" value="Genomic_DNA"/>
</dbReference>
<name>A0A919NTB1_9ACTN</name>
<evidence type="ECO:0000313" key="5">
    <source>
        <dbReference type="EMBL" id="GIF23402.1"/>
    </source>
</evidence>
<reference evidence="5" key="1">
    <citation type="submission" date="2021-01" db="EMBL/GenBank/DDBJ databases">
        <title>Whole genome shotgun sequence of Actinoplanes tereljensis NBRC 105297.</title>
        <authorList>
            <person name="Komaki H."/>
            <person name="Tamura T."/>
        </authorList>
    </citation>
    <scope>NUCLEOTIDE SEQUENCE</scope>
    <source>
        <strain evidence="5">NBRC 105297</strain>
    </source>
</reference>
<dbReference type="InterPro" id="IPR004107">
    <property type="entry name" value="Integrase_SAM-like_N"/>
</dbReference>
<evidence type="ECO:0000256" key="3">
    <source>
        <dbReference type="SAM" id="MobiDB-lite"/>
    </source>
</evidence>
<protein>
    <recommendedName>
        <fullName evidence="4">Core-binding (CB) domain-containing protein</fullName>
    </recommendedName>
</protein>
<keyword evidence="1 2" id="KW-0238">DNA-binding</keyword>
<dbReference type="SUPFAM" id="SSF54373">
    <property type="entry name" value="FAD-linked reductases, C-terminal domain"/>
    <property type="match status" value="1"/>
</dbReference>
<feature type="domain" description="Core-binding (CB)" evidence="4">
    <location>
        <begin position="16"/>
        <end position="108"/>
    </location>
</feature>
<feature type="compositionally biased region" description="Basic residues" evidence="3">
    <location>
        <begin position="249"/>
        <end position="266"/>
    </location>
</feature>
<evidence type="ECO:0000259" key="4">
    <source>
        <dbReference type="PROSITE" id="PS51900"/>
    </source>
</evidence>
<sequence length="378" mass="42708">MALFNLNTLCAGLDGSPWVSLLRDWDRTLRAANHPETTRYNYLLAAAQLARYLRSDESEYAGSAAALDPAAVKKRHVETFQAWMIETRSAATALNKHKSLQQFFKWLVSEEEIETSPMDRVPQPKTEQKLIPVMRDDETKKLITSIRQKKDFSALRDEALVRLYYNTGARSCGGGRQRPACSRRCPDRREHLRLAGDGDLARPAHGAVGRGEPRTTAHCPQELPGHLRRPGRAIAVGRDRRWPDLRRASRDRRRRISQCRAPRGRPRQPDARYASYVPWLGVADEADVGRVRAWPQGLAIESSGRHYFLGYPLPALDGSQTPGRRRLGWGWTRTSVFRQAGSVRGDVVCHSLTGTDIPDATYAELARENARIWPSPWS</sequence>
<accession>A0A919NTB1</accession>
<dbReference type="InterPro" id="IPR011010">
    <property type="entry name" value="DNA_brk_join_enz"/>
</dbReference>
<dbReference type="Pfam" id="PF13495">
    <property type="entry name" value="Phage_int_SAM_4"/>
    <property type="match status" value="1"/>
</dbReference>
<dbReference type="GO" id="GO:0003677">
    <property type="term" value="F:DNA binding"/>
    <property type="evidence" value="ECO:0007669"/>
    <property type="project" value="UniProtKB-UniRule"/>
</dbReference>
<dbReference type="Gene3D" id="1.10.150.130">
    <property type="match status" value="1"/>
</dbReference>
<organism evidence="5 6">
    <name type="scientific">Paractinoplanes tereljensis</name>
    <dbReference type="NCBI Taxonomy" id="571912"/>
    <lineage>
        <taxon>Bacteria</taxon>
        <taxon>Bacillati</taxon>
        <taxon>Actinomycetota</taxon>
        <taxon>Actinomycetes</taxon>
        <taxon>Micromonosporales</taxon>
        <taxon>Micromonosporaceae</taxon>
        <taxon>Paractinoplanes</taxon>
    </lineage>
</organism>
<dbReference type="Gene3D" id="3.30.9.60">
    <property type="match status" value="1"/>
</dbReference>
<feature type="region of interest" description="Disordered" evidence="3">
    <location>
        <begin position="199"/>
        <end position="218"/>
    </location>
</feature>
<keyword evidence="6" id="KW-1185">Reference proteome</keyword>
<feature type="region of interest" description="Disordered" evidence="3">
    <location>
        <begin position="238"/>
        <end position="270"/>
    </location>
</feature>
<evidence type="ECO:0000313" key="6">
    <source>
        <dbReference type="Proteomes" id="UP000623608"/>
    </source>
</evidence>
<feature type="compositionally biased region" description="Basic and acidic residues" evidence="3">
    <location>
        <begin position="238"/>
        <end position="248"/>
    </location>
</feature>
<gene>
    <name evidence="5" type="ORF">Ate02nite_61320</name>
</gene>